<comment type="caution">
    <text evidence="6">The sequence shown here is derived from an EMBL/GenBank/DDBJ whole genome shotgun (WGS) entry which is preliminary data.</text>
</comment>
<feature type="active site" description="Nucleophile" evidence="4">
    <location>
        <position position="68"/>
    </location>
</feature>
<name>A0ABY1JCQ1_9BACT</name>
<dbReference type="PANTHER" id="PTHR14226">
    <property type="entry name" value="NEUROPATHY TARGET ESTERASE/SWISS CHEESE D.MELANOGASTER"/>
    <property type="match status" value="1"/>
</dbReference>
<dbReference type="InterPro" id="IPR002641">
    <property type="entry name" value="PNPLA_dom"/>
</dbReference>
<keyword evidence="2 4" id="KW-0442">Lipid degradation</keyword>
<evidence type="ECO:0000256" key="2">
    <source>
        <dbReference type="ARBA" id="ARBA00022963"/>
    </source>
</evidence>
<dbReference type="CDD" id="cd07205">
    <property type="entry name" value="Pat_PNPLA6_PNPLA7_NTE1_like"/>
    <property type="match status" value="1"/>
</dbReference>
<dbReference type="PANTHER" id="PTHR14226:SF76">
    <property type="entry name" value="NTE FAMILY PROTEIN RSSA"/>
    <property type="match status" value="1"/>
</dbReference>
<dbReference type="RefSeq" id="WP_074199423.1">
    <property type="nucleotide sequence ID" value="NZ_FSQZ01000001.1"/>
</dbReference>
<dbReference type="InterPro" id="IPR050301">
    <property type="entry name" value="NTE"/>
</dbReference>
<feature type="short sequence motif" description="DGA/G" evidence="4">
    <location>
        <begin position="208"/>
        <end position="210"/>
    </location>
</feature>
<dbReference type="PROSITE" id="PS51635">
    <property type="entry name" value="PNPLA"/>
    <property type="match status" value="1"/>
</dbReference>
<dbReference type="Pfam" id="PF01734">
    <property type="entry name" value="Patatin"/>
    <property type="match status" value="1"/>
</dbReference>
<dbReference type="Proteomes" id="UP000185093">
    <property type="component" value="Unassembled WGS sequence"/>
</dbReference>
<evidence type="ECO:0000313" key="7">
    <source>
        <dbReference type="Proteomes" id="UP000185093"/>
    </source>
</evidence>
<dbReference type="EMBL" id="FSQZ01000001">
    <property type="protein sequence ID" value="SIN66481.1"/>
    <property type="molecule type" value="Genomic_DNA"/>
</dbReference>
<feature type="short sequence motif" description="GXGXXG" evidence="4">
    <location>
        <begin position="39"/>
        <end position="44"/>
    </location>
</feature>
<organism evidence="6 7">
    <name type="scientific">Acetomicrobium flavidum</name>
    <dbReference type="NCBI Taxonomy" id="49896"/>
    <lineage>
        <taxon>Bacteria</taxon>
        <taxon>Thermotogati</taxon>
        <taxon>Synergistota</taxon>
        <taxon>Synergistia</taxon>
        <taxon>Synergistales</taxon>
        <taxon>Acetomicrobiaceae</taxon>
        <taxon>Acetomicrobium</taxon>
    </lineage>
</organism>
<keyword evidence="3 4" id="KW-0443">Lipid metabolism</keyword>
<evidence type="ECO:0000259" key="5">
    <source>
        <dbReference type="PROSITE" id="PS51635"/>
    </source>
</evidence>
<evidence type="ECO:0000256" key="1">
    <source>
        <dbReference type="ARBA" id="ARBA00022801"/>
    </source>
</evidence>
<feature type="domain" description="PNPLA" evidence="5">
    <location>
        <begin position="35"/>
        <end position="221"/>
    </location>
</feature>
<feature type="active site" description="Proton acceptor" evidence="4">
    <location>
        <position position="208"/>
    </location>
</feature>
<feature type="short sequence motif" description="GXSXG" evidence="4">
    <location>
        <begin position="66"/>
        <end position="70"/>
    </location>
</feature>
<dbReference type="InterPro" id="IPR016035">
    <property type="entry name" value="Acyl_Trfase/lysoPLipase"/>
</dbReference>
<gene>
    <name evidence="6" type="ORF">SAMN05444368_0920</name>
</gene>
<reference evidence="6 7" key="1">
    <citation type="submission" date="2016-11" db="EMBL/GenBank/DDBJ databases">
        <authorList>
            <person name="Varghese N."/>
            <person name="Submissions S."/>
        </authorList>
    </citation>
    <scope>NUCLEOTIDE SEQUENCE [LARGE SCALE GENOMIC DNA]</scope>
    <source>
        <strain evidence="6 7">DSM 20664</strain>
    </source>
</reference>
<accession>A0ABY1JCQ1</accession>
<sequence length="693" mass="76906">MFSGKKFVQIFMLVLFFTASFLPTVALGNDGGVVLVLSGGGAKGLAHVGVIKALEERGIKISGIVGTSMGAIIGGLAASGYDGAELEKIFLELNMFALFSDAEDKNLHAQSSSKPVIKLSYDEKGRLIGRMGLMEGKKIYEEMLKYTSHVKCYDFMSLPVPFAAVATDLETGEAVVITKGNLASAMRASMSLPGIFAPWPYEDKLLIDGGLVANLPVRIAKELFPDCPVIAVDVTGKLMQKEQVRSMIDVLDQTVSMMTAKNVQEDLQYADVVIRPNVEDVSLMSFANTGEIMDRGFKAALEQMDTITALAPKATGVERAHKSLIVKDVRLTGFPDMEKSFLEERRSWVGRPLDMAKVNDSVLELLSNGRVAMADYLLVEENEWVIIEFVVKRKAQREYSLSGYSTNISSNDRWISLEYGERDLFDLGDEAKLQVCLGENSSARVDYMGKEGSNWQFESSFAFQDWEISPENYGKVSWKRYFAYLGFDNVGEDNMSFGGGIAFDRTDDGRDESHWGPMVKFAYENKRDDKLESYFEASGLLWYPEGETLLGRMVFASSLPVEDKWRIVLSGGVEKGDSSNPAWAAYLGGYGEFLSRMGHPVMADNAAWVRVGVRSALVRGWWGRLEPELFGVFGYAMDDSWSRTQELWEIGIGLNIPNRLIDLSVFALYDDRDDWTFGFSVGKPPVSYGPVRP</sequence>
<keyword evidence="1 4" id="KW-0378">Hydrolase</keyword>
<keyword evidence="7" id="KW-1185">Reference proteome</keyword>
<evidence type="ECO:0000256" key="3">
    <source>
        <dbReference type="ARBA" id="ARBA00023098"/>
    </source>
</evidence>
<proteinExistence type="predicted"/>
<dbReference type="Gene3D" id="3.40.1090.10">
    <property type="entry name" value="Cytosolic phospholipase A2 catalytic domain"/>
    <property type="match status" value="2"/>
</dbReference>
<dbReference type="SUPFAM" id="SSF52151">
    <property type="entry name" value="FabD/lysophospholipase-like"/>
    <property type="match status" value="1"/>
</dbReference>
<protein>
    <submittedName>
        <fullName evidence="6">NTE family protein</fullName>
    </submittedName>
</protein>
<evidence type="ECO:0000313" key="6">
    <source>
        <dbReference type="EMBL" id="SIN66481.1"/>
    </source>
</evidence>
<evidence type="ECO:0000256" key="4">
    <source>
        <dbReference type="PROSITE-ProRule" id="PRU01161"/>
    </source>
</evidence>